<sequence length="100" mass="11545">MDLNEFVDWWEKNKKNYPSIEESEITFSPKEIDESLRVELDGIGLIGRITLWGRGDFVLEILDYEDASDLYTISGFMESVSEIEGKFSDFFSIFESKKAG</sequence>
<dbReference type="InterPro" id="IPR057062">
    <property type="entry name" value="TriTu"/>
</dbReference>
<dbReference type="RefSeq" id="WP_136772387.1">
    <property type="nucleotide sequence ID" value="NZ_CP156074.1"/>
</dbReference>
<reference evidence="1 2" key="1">
    <citation type="submission" date="2019-04" db="EMBL/GenBank/DDBJ databases">
        <title>Chitiniphilus eburnea sp. nov., a novel chitinolytic bacterium isolated from aquaculture sludge.</title>
        <authorList>
            <person name="Sheng M."/>
        </authorList>
    </citation>
    <scope>NUCLEOTIDE SEQUENCE [LARGE SCALE GENOMIC DNA]</scope>
    <source>
        <strain evidence="1 2">HX-2-15</strain>
    </source>
</reference>
<dbReference type="OrthoDB" id="8780984at2"/>
<accession>A0A4V5MRH3</accession>
<dbReference type="Proteomes" id="UP000310016">
    <property type="component" value="Unassembled WGS sequence"/>
</dbReference>
<comment type="caution">
    <text evidence="1">The sequence shown here is derived from an EMBL/GenBank/DDBJ whole genome shotgun (WGS) entry which is preliminary data.</text>
</comment>
<evidence type="ECO:0000313" key="2">
    <source>
        <dbReference type="Proteomes" id="UP000310016"/>
    </source>
</evidence>
<keyword evidence="2" id="KW-1185">Reference proteome</keyword>
<name>A0A4V5MRH3_9NEIS</name>
<dbReference type="AlphaFoldDB" id="A0A4V5MRH3"/>
<proteinExistence type="predicted"/>
<dbReference type="EMBL" id="SUMF01000003">
    <property type="protein sequence ID" value="TJZ76338.1"/>
    <property type="molecule type" value="Genomic_DNA"/>
</dbReference>
<protein>
    <submittedName>
        <fullName evidence="1">Uncharacterized protein</fullName>
    </submittedName>
</protein>
<dbReference type="Pfam" id="PF24689">
    <property type="entry name" value="TriTu"/>
    <property type="match status" value="1"/>
</dbReference>
<evidence type="ECO:0000313" key="1">
    <source>
        <dbReference type="EMBL" id="TJZ76338.1"/>
    </source>
</evidence>
<gene>
    <name evidence="1" type="ORF">FAZ21_06080</name>
</gene>
<organism evidence="1 2">
    <name type="scientific">Chitiniphilus eburneus</name>
    <dbReference type="NCBI Taxonomy" id="2571148"/>
    <lineage>
        <taxon>Bacteria</taxon>
        <taxon>Pseudomonadati</taxon>
        <taxon>Pseudomonadota</taxon>
        <taxon>Betaproteobacteria</taxon>
        <taxon>Neisseriales</taxon>
        <taxon>Chitinibacteraceae</taxon>
        <taxon>Chitiniphilus</taxon>
    </lineage>
</organism>